<comment type="subcellular location">
    <subcellularLocation>
        <location evidence="1">Membrane</location>
        <topology evidence="1">Multi-pass membrane protein</topology>
    </subcellularLocation>
</comment>
<keyword evidence="4 6" id="KW-0472">Membrane</keyword>
<dbReference type="Gene3D" id="1.50.10.150">
    <property type="entry name" value="Voltage-dependent anion channel"/>
    <property type="match status" value="1"/>
</dbReference>
<evidence type="ECO:0000313" key="7">
    <source>
        <dbReference type="EMBL" id="KAK8073550.1"/>
    </source>
</evidence>
<feature type="transmembrane region" description="Helical" evidence="6">
    <location>
        <begin position="266"/>
        <end position="289"/>
    </location>
</feature>
<feature type="region of interest" description="Disordered" evidence="5">
    <location>
        <begin position="21"/>
        <end position="46"/>
    </location>
</feature>
<evidence type="ECO:0000313" key="8">
    <source>
        <dbReference type="Proteomes" id="UP001480595"/>
    </source>
</evidence>
<dbReference type="Proteomes" id="UP001480595">
    <property type="component" value="Unassembled WGS sequence"/>
</dbReference>
<organism evidence="7 8">
    <name type="scientific">Apiospora phragmitis</name>
    <dbReference type="NCBI Taxonomy" id="2905665"/>
    <lineage>
        <taxon>Eukaryota</taxon>
        <taxon>Fungi</taxon>
        <taxon>Dikarya</taxon>
        <taxon>Ascomycota</taxon>
        <taxon>Pezizomycotina</taxon>
        <taxon>Sordariomycetes</taxon>
        <taxon>Xylariomycetidae</taxon>
        <taxon>Amphisphaeriales</taxon>
        <taxon>Apiosporaceae</taxon>
        <taxon>Apiospora</taxon>
    </lineage>
</organism>
<dbReference type="InterPro" id="IPR004695">
    <property type="entry name" value="SLAC1/Mae1/Ssu1/TehA"/>
</dbReference>
<dbReference type="CDD" id="cd09317">
    <property type="entry name" value="TDT_Mae1_like"/>
    <property type="match status" value="1"/>
</dbReference>
<feature type="transmembrane region" description="Helical" evidence="6">
    <location>
        <begin position="420"/>
        <end position="441"/>
    </location>
</feature>
<reference evidence="7 8" key="1">
    <citation type="submission" date="2023-01" db="EMBL/GenBank/DDBJ databases">
        <title>Analysis of 21 Apiospora genomes using comparative genomics revels a genus with tremendous synthesis potential of carbohydrate active enzymes and secondary metabolites.</title>
        <authorList>
            <person name="Sorensen T."/>
        </authorList>
    </citation>
    <scope>NUCLEOTIDE SEQUENCE [LARGE SCALE GENOMIC DNA]</scope>
    <source>
        <strain evidence="7 8">CBS 135458</strain>
    </source>
</reference>
<proteinExistence type="predicted"/>
<feature type="transmembrane region" description="Helical" evidence="6">
    <location>
        <begin position="197"/>
        <end position="215"/>
    </location>
</feature>
<feature type="transmembrane region" description="Helical" evidence="6">
    <location>
        <begin position="116"/>
        <end position="137"/>
    </location>
</feature>
<feature type="transmembrane region" description="Helical" evidence="6">
    <location>
        <begin position="388"/>
        <end position="408"/>
    </location>
</feature>
<sequence>MENSRWPGTRNWRVQQRAWSFRKDVGQSEPASGQHDPTDRHGERGSIISPSRLEQYRRRNGYTSTHISLRERLSHFTWSWFECTMSTGALAALLGTQEEDQPFYDNADRHLVLKRLGLGFYVLELLLFGLFCVLIAARFIIRPSALKASLHHPQESFLFGTFWVSLALILYGTQQYAVPLIGERTGGGASPRWLHRLIEALFWLYAASVLQLVIFQYHVIFDEARLPSAQQAMPTWILPAYPFIVMGPLAAVILKDHGQQEVGDYSALHMLIGGIVFAGLGWCLAFIMYTVYFTRLINAPLPKPSKRPDMFVAVGPAGYTATTLASLGIQAPKIIPPTFLGITSGVPTGDLWKAMSIPAAMFVWLLGFWFMAQAAVSCLRGARRMRFTLSWWAFIFPNAGLTIGMAQIGSAVGSTVIRDVMVPAASGILVGVWVFVAVMNVRGVWRRDVLWPGRDEDLEDLVDEEEEKKAGHDD</sequence>
<evidence type="ECO:0000256" key="6">
    <source>
        <dbReference type="SAM" id="Phobius"/>
    </source>
</evidence>
<dbReference type="RefSeq" id="XP_066718025.1">
    <property type="nucleotide sequence ID" value="XM_066855858.1"/>
</dbReference>
<evidence type="ECO:0000256" key="2">
    <source>
        <dbReference type="ARBA" id="ARBA00022692"/>
    </source>
</evidence>
<evidence type="ECO:0000256" key="4">
    <source>
        <dbReference type="ARBA" id="ARBA00023136"/>
    </source>
</evidence>
<dbReference type="InterPro" id="IPR030185">
    <property type="entry name" value="Mae1"/>
</dbReference>
<gene>
    <name evidence="7" type="ORF">PG994_004449</name>
</gene>
<evidence type="ECO:0000256" key="1">
    <source>
        <dbReference type="ARBA" id="ARBA00004141"/>
    </source>
</evidence>
<dbReference type="EMBL" id="JAQQWL010000005">
    <property type="protein sequence ID" value="KAK8073550.1"/>
    <property type="molecule type" value="Genomic_DNA"/>
</dbReference>
<evidence type="ECO:0000256" key="5">
    <source>
        <dbReference type="SAM" id="MobiDB-lite"/>
    </source>
</evidence>
<feature type="transmembrane region" description="Helical" evidence="6">
    <location>
        <begin position="351"/>
        <end position="376"/>
    </location>
</feature>
<evidence type="ECO:0008006" key="9">
    <source>
        <dbReference type="Google" id="ProtNLM"/>
    </source>
</evidence>
<dbReference type="Pfam" id="PF03595">
    <property type="entry name" value="SLAC1"/>
    <property type="match status" value="1"/>
</dbReference>
<dbReference type="InterPro" id="IPR038665">
    <property type="entry name" value="Voltage-dep_anion_channel_sf"/>
</dbReference>
<keyword evidence="2 6" id="KW-0812">Transmembrane</keyword>
<dbReference type="PANTHER" id="PTHR31162:SF0">
    <property type="entry name" value="MALIC ACID TRANSPORT PROTEIN"/>
    <property type="match status" value="1"/>
</dbReference>
<name>A0ABR1VTP7_9PEZI</name>
<feature type="transmembrane region" description="Helical" evidence="6">
    <location>
        <begin position="157"/>
        <end position="177"/>
    </location>
</feature>
<dbReference type="GeneID" id="92088921"/>
<comment type="caution">
    <text evidence="7">The sequence shown here is derived from an EMBL/GenBank/DDBJ whole genome shotgun (WGS) entry which is preliminary data.</text>
</comment>
<feature type="transmembrane region" description="Helical" evidence="6">
    <location>
        <begin position="236"/>
        <end position="254"/>
    </location>
</feature>
<dbReference type="PANTHER" id="PTHR31162">
    <property type="entry name" value="MALIC ACID TRANSPORT PROTEIN-RELATED"/>
    <property type="match status" value="1"/>
</dbReference>
<keyword evidence="3 6" id="KW-1133">Transmembrane helix</keyword>
<accession>A0ABR1VTP7</accession>
<evidence type="ECO:0000256" key="3">
    <source>
        <dbReference type="ARBA" id="ARBA00022989"/>
    </source>
</evidence>
<protein>
    <recommendedName>
        <fullName evidence="9">Malic acid transport protein</fullName>
    </recommendedName>
</protein>
<keyword evidence="8" id="KW-1185">Reference proteome</keyword>